<dbReference type="Proteomes" id="UP001319200">
    <property type="component" value="Unassembled WGS sequence"/>
</dbReference>
<comment type="caution">
    <text evidence="2">The sequence shown here is derived from an EMBL/GenBank/DDBJ whole genome shotgun (WGS) entry which is preliminary data.</text>
</comment>
<dbReference type="InterPro" id="IPR020022">
    <property type="entry name" value="N-acetyl_sugar_amidoTrfase"/>
</dbReference>
<accession>A0AAP2DTZ8</accession>
<reference evidence="2 3" key="1">
    <citation type="submission" date="2021-05" db="EMBL/GenBank/DDBJ databases">
        <title>A Polyphasic approach of four new species of the genus Ohtaekwangia: Ohtaekwangia histidinii sp. nov., Ohtaekwangia cretensis sp. nov., Ohtaekwangia indiensis sp. nov., Ohtaekwangia reichenbachii sp. nov. from diverse environment.</title>
        <authorList>
            <person name="Octaviana S."/>
        </authorList>
    </citation>
    <scope>NUCLEOTIDE SEQUENCE [LARGE SCALE GENOMIC DNA]</scope>
    <source>
        <strain evidence="2 3">PWU4</strain>
    </source>
</reference>
<dbReference type="AlphaFoldDB" id="A0AAP2DTZ8"/>
<sequence>MSKFKFLEHYDREIRACKRCIYDERIPGISFDESGICNYCRQYEHMMTEYPTGEKGMAILQDYVDQMKRDGKGKAYDVVIGVSGGCDSSYMCYLAKEVFGLRVLAAHFDNTYNSKIAVENIHTVLEKLEIDLYTHVVDADEYQRIYKSFFLASVPEIDIPTDLALAVVHYMAAAKYGIKHIWEGHSFRTEGISPPGWFYMDAKYVKTVHRKFGDGKIKTLPMLWMSHWLKWIVVNKIKKFRPLYYYDYVKENAKKFLSSEYGWQWYGGHHMENRTAYFANNYYLPRKFGIDLRYSEFSALIRSGQLTREEALVKIKEQKPFDQDILDEIKRRVGFTDDEFERIMKATPRHFTDYTTYKQTFERMAPLFYLLYKSGYVTKSFYVKYCLTKDS</sequence>
<organism evidence="2 3">
    <name type="scientific">Chryseosolibacter histidini</name>
    <dbReference type="NCBI Taxonomy" id="2782349"/>
    <lineage>
        <taxon>Bacteria</taxon>
        <taxon>Pseudomonadati</taxon>
        <taxon>Bacteroidota</taxon>
        <taxon>Cytophagia</taxon>
        <taxon>Cytophagales</taxon>
        <taxon>Chryseotaleaceae</taxon>
        <taxon>Chryseosolibacter</taxon>
    </lineage>
</organism>
<dbReference type="EMBL" id="JAHESF010000051">
    <property type="protein sequence ID" value="MBT1700917.1"/>
    <property type="molecule type" value="Genomic_DNA"/>
</dbReference>
<dbReference type="NCBIfam" id="TIGR03573">
    <property type="entry name" value="WbuX"/>
    <property type="match status" value="1"/>
</dbReference>
<dbReference type="InterPro" id="IPR014729">
    <property type="entry name" value="Rossmann-like_a/b/a_fold"/>
</dbReference>
<name>A0AAP2DTZ8_9BACT</name>
<dbReference type="RefSeq" id="WP_254169605.1">
    <property type="nucleotide sequence ID" value="NZ_JAHESF010000051.1"/>
</dbReference>
<dbReference type="SUPFAM" id="SSF52402">
    <property type="entry name" value="Adenine nucleotide alpha hydrolases-like"/>
    <property type="match status" value="1"/>
</dbReference>
<evidence type="ECO:0000313" key="2">
    <source>
        <dbReference type="EMBL" id="MBT1700917.1"/>
    </source>
</evidence>
<dbReference type="GO" id="GO:0006163">
    <property type="term" value="P:purine nucleotide metabolic process"/>
    <property type="evidence" value="ECO:0007669"/>
    <property type="project" value="UniProtKB-ARBA"/>
</dbReference>
<dbReference type="InterPro" id="IPR022310">
    <property type="entry name" value="NAD/GMP_synthase"/>
</dbReference>
<keyword evidence="3" id="KW-1185">Reference proteome</keyword>
<proteinExistence type="predicted"/>
<evidence type="ECO:0000259" key="1">
    <source>
        <dbReference type="Pfam" id="PF02540"/>
    </source>
</evidence>
<gene>
    <name evidence="2" type="ORF">KK083_28755</name>
</gene>
<dbReference type="Pfam" id="PF02540">
    <property type="entry name" value="NAD_synthase"/>
    <property type="match status" value="1"/>
</dbReference>
<evidence type="ECO:0000313" key="3">
    <source>
        <dbReference type="Proteomes" id="UP001319200"/>
    </source>
</evidence>
<protein>
    <submittedName>
        <fullName evidence="2">N-acetyl sugar amidotransferase</fullName>
    </submittedName>
</protein>
<dbReference type="Gene3D" id="3.40.50.620">
    <property type="entry name" value="HUPs"/>
    <property type="match status" value="1"/>
</dbReference>
<feature type="domain" description="NAD/GMP synthase" evidence="1">
    <location>
        <begin position="72"/>
        <end position="148"/>
    </location>
</feature>